<dbReference type="CDD" id="cd07139">
    <property type="entry name" value="ALDH_AldA-Rv0768"/>
    <property type="match status" value="1"/>
</dbReference>
<dbReference type="PROSITE" id="PS00687">
    <property type="entry name" value="ALDEHYDE_DEHYDR_GLU"/>
    <property type="match status" value="1"/>
</dbReference>
<dbReference type="PANTHER" id="PTHR42804">
    <property type="entry name" value="ALDEHYDE DEHYDROGENASE"/>
    <property type="match status" value="1"/>
</dbReference>
<dbReference type="OrthoDB" id="6882680at2"/>
<dbReference type="RefSeq" id="WP_144752955.1">
    <property type="nucleotide sequence ID" value="NZ_VMNW02000007.1"/>
</dbReference>
<dbReference type="InterPro" id="IPR016161">
    <property type="entry name" value="Ald_DH/histidinol_DH"/>
</dbReference>
<dbReference type="InterPro" id="IPR029510">
    <property type="entry name" value="Ald_DH_CS_GLU"/>
</dbReference>
<accession>A0A5N0VDT3</accession>
<evidence type="ECO:0000256" key="1">
    <source>
        <dbReference type="ARBA" id="ARBA00009986"/>
    </source>
</evidence>
<gene>
    <name evidence="8" type="ORF">FPZ12_007650</name>
</gene>
<evidence type="ECO:0000259" key="7">
    <source>
        <dbReference type="Pfam" id="PF00171"/>
    </source>
</evidence>
<dbReference type="PROSITE" id="PS00070">
    <property type="entry name" value="ALDEHYDE_DEHYDR_CYS"/>
    <property type="match status" value="1"/>
</dbReference>
<proteinExistence type="inferred from homology"/>
<evidence type="ECO:0000313" key="8">
    <source>
        <dbReference type="EMBL" id="KAA9164456.1"/>
    </source>
</evidence>
<reference evidence="8" key="1">
    <citation type="submission" date="2019-09" db="EMBL/GenBank/DDBJ databases">
        <authorList>
            <person name="Teo W.F.A."/>
            <person name="Duangmal K."/>
        </authorList>
    </citation>
    <scope>NUCLEOTIDE SEQUENCE [LARGE SCALE GENOMIC DNA]</scope>
    <source>
        <strain evidence="8">K81G1</strain>
    </source>
</reference>
<evidence type="ECO:0000256" key="4">
    <source>
        <dbReference type="ARBA" id="ARBA00049194"/>
    </source>
</evidence>
<dbReference type="AlphaFoldDB" id="A0A5N0VDT3"/>
<dbReference type="GO" id="GO:0004029">
    <property type="term" value="F:aldehyde dehydrogenase (NAD+) activity"/>
    <property type="evidence" value="ECO:0007669"/>
    <property type="project" value="UniProtKB-EC"/>
</dbReference>
<dbReference type="SUPFAM" id="SSF53720">
    <property type="entry name" value="ALDH-like"/>
    <property type="match status" value="1"/>
</dbReference>
<keyword evidence="2 6" id="KW-0560">Oxidoreductase</keyword>
<feature type="active site" evidence="5">
    <location>
        <position position="259"/>
    </location>
</feature>
<dbReference type="Gene3D" id="3.40.605.10">
    <property type="entry name" value="Aldehyde Dehydrogenase, Chain A, domain 1"/>
    <property type="match status" value="1"/>
</dbReference>
<dbReference type="InterPro" id="IPR016163">
    <property type="entry name" value="Ald_DH_C"/>
</dbReference>
<protein>
    <recommendedName>
        <fullName evidence="3">aldehyde dehydrogenase (NAD(+))</fullName>
        <ecNumber evidence="3">1.2.1.3</ecNumber>
    </recommendedName>
</protein>
<dbReference type="InterPro" id="IPR015590">
    <property type="entry name" value="Aldehyde_DH_dom"/>
</dbReference>
<feature type="domain" description="Aldehyde dehydrogenase" evidence="7">
    <location>
        <begin position="22"/>
        <end position="485"/>
    </location>
</feature>
<organism evidence="8 9">
    <name type="scientific">Amycolatopsis acidicola</name>
    <dbReference type="NCBI Taxonomy" id="2596893"/>
    <lineage>
        <taxon>Bacteria</taxon>
        <taxon>Bacillati</taxon>
        <taxon>Actinomycetota</taxon>
        <taxon>Actinomycetes</taxon>
        <taxon>Pseudonocardiales</taxon>
        <taxon>Pseudonocardiaceae</taxon>
        <taxon>Amycolatopsis</taxon>
    </lineage>
</organism>
<dbReference type="FunFam" id="3.40.605.10:FF:000007">
    <property type="entry name" value="NAD/NADP-dependent betaine aldehyde dehydrogenase"/>
    <property type="match status" value="1"/>
</dbReference>
<evidence type="ECO:0000313" key="9">
    <source>
        <dbReference type="Proteomes" id="UP000319769"/>
    </source>
</evidence>
<evidence type="ECO:0000256" key="3">
    <source>
        <dbReference type="ARBA" id="ARBA00024226"/>
    </source>
</evidence>
<name>A0A5N0VDT3_9PSEU</name>
<dbReference type="Proteomes" id="UP000319769">
    <property type="component" value="Unassembled WGS sequence"/>
</dbReference>
<dbReference type="EC" id="1.2.1.3" evidence="3"/>
<evidence type="ECO:0000256" key="6">
    <source>
        <dbReference type="RuleBase" id="RU003345"/>
    </source>
</evidence>
<evidence type="ECO:0000256" key="5">
    <source>
        <dbReference type="PROSITE-ProRule" id="PRU10007"/>
    </source>
</evidence>
<dbReference type="Gene3D" id="3.40.309.10">
    <property type="entry name" value="Aldehyde Dehydrogenase, Chain A, domain 2"/>
    <property type="match status" value="1"/>
</dbReference>
<comment type="similarity">
    <text evidence="1 6">Belongs to the aldehyde dehydrogenase family.</text>
</comment>
<dbReference type="FunFam" id="3.40.309.10:FF:000009">
    <property type="entry name" value="Aldehyde dehydrogenase A"/>
    <property type="match status" value="1"/>
</dbReference>
<dbReference type="Pfam" id="PF00171">
    <property type="entry name" value="Aldedh"/>
    <property type="match status" value="1"/>
</dbReference>
<dbReference type="InterPro" id="IPR016160">
    <property type="entry name" value="Ald_DH_CS_CYS"/>
</dbReference>
<comment type="catalytic activity">
    <reaction evidence="4">
        <text>an aldehyde + NAD(+) + H2O = a carboxylate + NADH + 2 H(+)</text>
        <dbReference type="Rhea" id="RHEA:16185"/>
        <dbReference type="ChEBI" id="CHEBI:15377"/>
        <dbReference type="ChEBI" id="CHEBI:15378"/>
        <dbReference type="ChEBI" id="CHEBI:17478"/>
        <dbReference type="ChEBI" id="CHEBI:29067"/>
        <dbReference type="ChEBI" id="CHEBI:57540"/>
        <dbReference type="ChEBI" id="CHEBI:57945"/>
        <dbReference type="EC" id="1.2.1.3"/>
    </reaction>
</comment>
<dbReference type="PANTHER" id="PTHR42804:SF1">
    <property type="entry name" value="ALDEHYDE DEHYDROGENASE-RELATED"/>
    <property type="match status" value="1"/>
</dbReference>
<keyword evidence="9" id="KW-1185">Reference proteome</keyword>
<evidence type="ECO:0000256" key="2">
    <source>
        <dbReference type="ARBA" id="ARBA00023002"/>
    </source>
</evidence>
<sequence length="492" mass="51156">MTISSKSIANAERPRLFVGGRWSEPSGGTRADVLNPATSEVAGVAAFAAPSDVDAAVAAASASFASGVWSRAAPAERARVLRAAADILEAHLDELAHLMTSEMGVLLSYAQRVHIPNPIRTLRYYADYAEKFEYEEHRHDGTNGSLVSREPVGVVGAVTPWNGPLSNPVMKLAPALASGCSVVLKPAPDTPLSAYALAEALAWAGLPEGVLSVVPGGRDIGELVVTDPRVDKVAFTGSTAVGRRVMALCAERVARVTLELGGKSAAIVLPDADLGQLVPGLLPMSFMLSGQACIAQTRVLVPSAREAEVVEALAAAYSAQRVGDPLDPGTDLGPLINEAQRDRVESYVETGKAEGARVVVGGRRPVFGSTLDNGWFAAPTLLAGVRNSMRVASEEIFGPVVSVITYGSEEEAVAMANDSVYGLSGSVWSADAERALAVARRIRTGMVSVNGHPQAFGSPLGGFKQSGLGRELGPEGFAAYLEPRSIAVGPAA</sequence>
<comment type="caution">
    <text evidence="8">The sequence shown here is derived from an EMBL/GenBank/DDBJ whole genome shotgun (WGS) entry which is preliminary data.</text>
</comment>
<dbReference type="InterPro" id="IPR016162">
    <property type="entry name" value="Ald_DH_N"/>
</dbReference>
<dbReference type="EMBL" id="VMNW02000007">
    <property type="protein sequence ID" value="KAA9164456.1"/>
    <property type="molecule type" value="Genomic_DNA"/>
</dbReference>